<reference evidence="4 5" key="1">
    <citation type="submission" date="2010-10" db="EMBL/GenBank/DDBJ databases">
        <title>Complete sequence of Frankia sp. EuI1c.</title>
        <authorList>
            <consortium name="US DOE Joint Genome Institute"/>
            <person name="Lucas S."/>
            <person name="Copeland A."/>
            <person name="Lapidus A."/>
            <person name="Cheng J.-F."/>
            <person name="Bruce D."/>
            <person name="Goodwin L."/>
            <person name="Pitluck S."/>
            <person name="Chertkov O."/>
            <person name="Detter J.C."/>
            <person name="Han C."/>
            <person name="Tapia R."/>
            <person name="Land M."/>
            <person name="Hauser L."/>
            <person name="Jeffries C."/>
            <person name="Kyrpides N."/>
            <person name="Ivanova N."/>
            <person name="Mikhailova N."/>
            <person name="Beauchemin N."/>
            <person name="Sen A."/>
            <person name="Sur S.A."/>
            <person name="Gtari M."/>
            <person name="Wall L."/>
            <person name="Tisa L."/>
            <person name="Woyke T."/>
        </authorList>
    </citation>
    <scope>NUCLEOTIDE SEQUENCE [LARGE SCALE GENOMIC DNA]</scope>
    <source>
        <strain evidence="5">DSM 45817 / CECT 9037 / EuI1c</strain>
    </source>
</reference>
<dbReference type="PANTHER" id="PTHR43072">
    <property type="entry name" value="N-ACETYLTRANSFERASE"/>
    <property type="match status" value="1"/>
</dbReference>
<dbReference type="Pfam" id="PF13420">
    <property type="entry name" value="Acetyltransf_4"/>
    <property type="match status" value="1"/>
</dbReference>
<dbReference type="eggNOG" id="COG1247">
    <property type="taxonomic scope" value="Bacteria"/>
</dbReference>
<keyword evidence="5" id="KW-1185">Reference proteome</keyword>
<dbReference type="AlphaFoldDB" id="E3J1E4"/>
<proteinExistence type="predicted"/>
<feature type="domain" description="N-acetyltransferase" evidence="3">
    <location>
        <begin position="6"/>
        <end position="167"/>
    </location>
</feature>
<name>E3J1E4_PSEI1</name>
<dbReference type="KEGG" id="fri:FraEuI1c_2429"/>
<accession>E3J1E4</accession>
<dbReference type="InterPro" id="IPR016181">
    <property type="entry name" value="Acyl_CoA_acyltransferase"/>
</dbReference>
<dbReference type="PANTHER" id="PTHR43072:SF23">
    <property type="entry name" value="UPF0039 PROTEIN C11D3.02C"/>
    <property type="match status" value="1"/>
</dbReference>
<dbReference type="Gene3D" id="3.40.630.30">
    <property type="match status" value="1"/>
</dbReference>
<evidence type="ECO:0000259" key="3">
    <source>
        <dbReference type="PROSITE" id="PS51186"/>
    </source>
</evidence>
<dbReference type="GO" id="GO:0016747">
    <property type="term" value="F:acyltransferase activity, transferring groups other than amino-acyl groups"/>
    <property type="evidence" value="ECO:0007669"/>
    <property type="project" value="InterPro"/>
</dbReference>
<dbReference type="RefSeq" id="WP_013423583.1">
    <property type="nucleotide sequence ID" value="NC_014666.1"/>
</dbReference>
<dbReference type="OrthoDB" id="3173333at2"/>
<evidence type="ECO:0000256" key="2">
    <source>
        <dbReference type="ARBA" id="ARBA00023315"/>
    </source>
</evidence>
<evidence type="ECO:0000313" key="5">
    <source>
        <dbReference type="Proteomes" id="UP000002484"/>
    </source>
</evidence>
<keyword evidence="1 4" id="KW-0808">Transferase</keyword>
<dbReference type="STRING" id="298654.FraEuI1c_2429"/>
<evidence type="ECO:0000313" key="4">
    <source>
        <dbReference type="EMBL" id="ADP80465.1"/>
    </source>
</evidence>
<organism evidence="4 5">
    <name type="scientific">Pseudofrankia inefficax (strain DSM 45817 / CECT 9037 / DDB 130130 / EuI1c)</name>
    <name type="common">Frankia inefficax</name>
    <dbReference type="NCBI Taxonomy" id="298654"/>
    <lineage>
        <taxon>Bacteria</taxon>
        <taxon>Bacillati</taxon>
        <taxon>Actinomycetota</taxon>
        <taxon>Actinomycetes</taxon>
        <taxon>Frankiales</taxon>
        <taxon>Frankiaceae</taxon>
        <taxon>Pseudofrankia</taxon>
    </lineage>
</organism>
<dbReference type="SUPFAM" id="SSF55729">
    <property type="entry name" value="Acyl-CoA N-acyltransferases (Nat)"/>
    <property type="match status" value="1"/>
</dbReference>
<dbReference type="InParanoid" id="E3J1E4"/>
<dbReference type="PROSITE" id="PS51186">
    <property type="entry name" value="GNAT"/>
    <property type="match status" value="1"/>
</dbReference>
<dbReference type="EMBL" id="CP002299">
    <property type="protein sequence ID" value="ADP80465.1"/>
    <property type="molecule type" value="Genomic_DNA"/>
</dbReference>
<sequence length="180" mass="20055">MPSEPWQIRPATAADAPACAAIYADYVTDTAITFETEVPSIEEMAGRIQRSNERHAWLVLEVDGTVVGYAYGREYHARAAYGWSCEASVYLRMGRRRTGAGRALYQALLPRLAERGYRRVIAGITQPNDASNGLHYAFGFTDVGVMYKIGWKHGVWHDVAWLQLDLTPDEDPVKPPDPVA</sequence>
<dbReference type="CDD" id="cd04301">
    <property type="entry name" value="NAT_SF"/>
    <property type="match status" value="1"/>
</dbReference>
<gene>
    <name evidence="4" type="ordered locus">FraEuI1c_2429</name>
</gene>
<dbReference type="Proteomes" id="UP000002484">
    <property type="component" value="Chromosome"/>
</dbReference>
<evidence type="ECO:0000256" key="1">
    <source>
        <dbReference type="ARBA" id="ARBA00022679"/>
    </source>
</evidence>
<keyword evidence="2" id="KW-0012">Acyltransferase</keyword>
<dbReference type="InterPro" id="IPR000182">
    <property type="entry name" value="GNAT_dom"/>
</dbReference>
<dbReference type="HOGENOM" id="CLU_013985_4_2_11"/>
<protein>
    <submittedName>
        <fullName evidence="4">Phosphinothricin acetyltransferase</fullName>
    </submittedName>
</protein>